<keyword evidence="5 10" id="KW-0863">Zinc-finger</keyword>
<dbReference type="SUPFAM" id="SSF57667">
    <property type="entry name" value="beta-beta-alpha zinc fingers"/>
    <property type="match status" value="1"/>
</dbReference>
<keyword evidence="13" id="KW-1185">Reference proteome</keyword>
<gene>
    <name evidence="12" type="primary">Zscan20_1</name>
    <name evidence="12" type="ORF">ORIORI_R10030</name>
</gene>
<evidence type="ECO:0000256" key="8">
    <source>
        <dbReference type="ARBA" id="ARBA00023163"/>
    </source>
</evidence>
<sequence>CPECGERFSSSSNHLLHQQIHTEDRHFCCPSCGKGFNQNSSPVIHHLIHTGER</sequence>
<evidence type="ECO:0000256" key="9">
    <source>
        <dbReference type="ARBA" id="ARBA00023242"/>
    </source>
</evidence>
<dbReference type="InterPro" id="IPR013087">
    <property type="entry name" value="Znf_C2H2_type"/>
</dbReference>
<evidence type="ECO:0000256" key="7">
    <source>
        <dbReference type="ARBA" id="ARBA00023125"/>
    </source>
</evidence>
<dbReference type="GO" id="GO:0000978">
    <property type="term" value="F:RNA polymerase II cis-regulatory region sequence-specific DNA binding"/>
    <property type="evidence" value="ECO:0007669"/>
    <property type="project" value="TreeGrafter"/>
</dbReference>
<evidence type="ECO:0000313" key="12">
    <source>
        <dbReference type="EMBL" id="NXO13153.1"/>
    </source>
</evidence>
<evidence type="ECO:0000256" key="6">
    <source>
        <dbReference type="ARBA" id="ARBA00022833"/>
    </source>
</evidence>
<dbReference type="GO" id="GO:0000981">
    <property type="term" value="F:DNA-binding transcription factor activity, RNA polymerase II-specific"/>
    <property type="evidence" value="ECO:0007669"/>
    <property type="project" value="TreeGrafter"/>
</dbReference>
<dbReference type="GO" id="GO:0008270">
    <property type="term" value="F:zinc ion binding"/>
    <property type="evidence" value="ECO:0007669"/>
    <property type="project" value="UniProtKB-KW"/>
</dbReference>
<dbReference type="PANTHER" id="PTHR23226">
    <property type="entry name" value="ZINC FINGER AND SCAN DOMAIN-CONTAINING"/>
    <property type="match status" value="1"/>
</dbReference>
<feature type="non-terminal residue" evidence="12">
    <location>
        <position position="53"/>
    </location>
</feature>
<dbReference type="FunFam" id="3.30.160.60:FF:000100">
    <property type="entry name" value="Zinc finger 45-like"/>
    <property type="match status" value="1"/>
</dbReference>
<feature type="non-terminal residue" evidence="12">
    <location>
        <position position="1"/>
    </location>
</feature>
<protein>
    <submittedName>
        <fullName evidence="12">ZSC20 protein</fullName>
    </submittedName>
</protein>
<keyword evidence="6" id="KW-0862">Zinc</keyword>
<keyword evidence="8" id="KW-0804">Transcription</keyword>
<dbReference type="Gene3D" id="3.30.160.60">
    <property type="entry name" value="Classic Zinc Finger"/>
    <property type="match status" value="2"/>
</dbReference>
<dbReference type="GO" id="GO:0005634">
    <property type="term" value="C:nucleus"/>
    <property type="evidence" value="ECO:0007669"/>
    <property type="project" value="UniProtKB-SubCell"/>
</dbReference>
<dbReference type="InterPro" id="IPR036236">
    <property type="entry name" value="Znf_C2H2_sf"/>
</dbReference>
<keyword evidence="4" id="KW-0677">Repeat</keyword>
<evidence type="ECO:0000256" key="2">
    <source>
        <dbReference type="ARBA" id="ARBA00006991"/>
    </source>
</evidence>
<evidence type="ECO:0000259" key="11">
    <source>
        <dbReference type="PROSITE" id="PS50157"/>
    </source>
</evidence>
<dbReference type="EMBL" id="VXBT01007591">
    <property type="protein sequence ID" value="NXO13153.1"/>
    <property type="molecule type" value="Genomic_DNA"/>
</dbReference>
<comment type="similarity">
    <text evidence="2">Belongs to the krueppel C2H2-type zinc-finger protein family.</text>
</comment>
<comment type="caution">
    <text evidence="12">The sequence shown here is derived from an EMBL/GenBank/DDBJ whole genome shotgun (WGS) entry which is preliminary data.</text>
</comment>
<accession>A0A7L1PLT8</accession>
<evidence type="ECO:0000313" key="13">
    <source>
        <dbReference type="Proteomes" id="UP000534407"/>
    </source>
</evidence>
<organism evidence="12 13">
    <name type="scientific">Oriolus oriolus</name>
    <name type="common">Eurasian golden oriole</name>
    <name type="synonym">Coracias oriolus</name>
    <dbReference type="NCBI Taxonomy" id="181099"/>
    <lineage>
        <taxon>Eukaryota</taxon>
        <taxon>Metazoa</taxon>
        <taxon>Chordata</taxon>
        <taxon>Craniata</taxon>
        <taxon>Vertebrata</taxon>
        <taxon>Euteleostomi</taxon>
        <taxon>Archelosauria</taxon>
        <taxon>Archosauria</taxon>
        <taxon>Dinosauria</taxon>
        <taxon>Saurischia</taxon>
        <taxon>Theropoda</taxon>
        <taxon>Coelurosauria</taxon>
        <taxon>Aves</taxon>
        <taxon>Neognathae</taxon>
        <taxon>Neoaves</taxon>
        <taxon>Telluraves</taxon>
        <taxon>Australaves</taxon>
        <taxon>Passeriformes</taxon>
        <taxon>Corvoidea</taxon>
        <taxon>Corvidae</taxon>
        <taxon>Oriolus</taxon>
    </lineage>
</organism>
<evidence type="ECO:0000256" key="10">
    <source>
        <dbReference type="PROSITE-ProRule" id="PRU00042"/>
    </source>
</evidence>
<keyword evidence="3" id="KW-0479">Metal-binding</keyword>
<keyword evidence="9" id="KW-0539">Nucleus</keyword>
<evidence type="ECO:0000256" key="5">
    <source>
        <dbReference type="ARBA" id="ARBA00022771"/>
    </source>
</evidence>
<dbReference type="PROSITE" id="PS00028">
    <property type="entry name" value="ZINC_FINGER_C2H2_1"/>
    <property type="match status" value="2"/>
</dbReference>
<keyword evidence="7" id="KW-0238">DNA-binding</keyword>
<dbReference type="FunFam" id="3.30.160.60:FF:000188">
    <property type="entry name" value="Zinc finger protein 787"/>
    <property type="match status" value="1"/>
</dbReference>
<dbReference type="PANTHER" id="PTHR23226:SF416">
    <property type="entry name" value="FI01424P"/>
    <property type="match status" value="1"/>
</dbReference>
<comment type="subcellular location">
    <subcellularLocation>
        <location evidence="1">Nucleus</location>
    </subcellularLocation>
</comment>
<evidence type="ECO:0000256" key="1">
    <source>
        <dbReference type="ARBA" id="ARBA00004123"/>
    </source>
</evidence>
<evidence type="ECO:0000256" key="3">
    <source>
        <dbReference type="ARBA" id="ARBA00022723"/>
    </source>
</evidence>
<dbReference type="Pfam" id="PF00096">
    <property type="entry name" value="zf-C2H2"/>
    <property type="match status" value="1"/>
</dbReference>
<proteinExistence type="inferred from homology"/>
<name>A0A7L1PLT8_ORIOR</name>
<dbReference type="PROSITE" id="PS50157">
    <property type="entry name" value="ZINC_FINGER_C2H2_2"/>
    <property type="match status" value="2"/>
</dbReference>
<evidence type="ECO:0000256" key="4">
    <source>
        <dbReference type="ARBA" id="ARBA00022737"/>
    </source>
</evidence>
<dbReference type="AlphaFoldDB" id="A0A7L1PLT8"/>
<feature type="domain" description="C2H2-type" evidence="11">
    <location>
        <begin position="27"/>
        <end position="53"/>
    </location>
</feature>
<reference evidence="12 13" key="1">
    <citation type="submission" date="2019-09" db="EMBL/GenBank/DDBJ databases">
        <title>Bird 10,000 Genomes (B10K) Project - Family phase.</title>
        <authorList>
            <person name="Zhang G."/>
        </authorList>
    </citation>
    <scope>NUCLEOTIDE SEQUENCE [LARGE SCALE GENOMIC DNA]</scope>
    <source>
        <strain evidence="12">B10K-DU-002-24</strain>
        <tissue evidence="12">Muscle</tissue>
    </source>
</reference>
<feature type="domain" description="C2H2-type" evidence="11">
    <location>
        <begin position="1"/>
        <end position="26"/>
    </location>
</feature>
<dbReference type="Proteomes" id="UP000534407">
    <property type="component" value="Unassembled WGS sequence"/>
</dbReference>